<comment type="caution">
    <text evidence="1">The sequence shown here is derived from an EMBL/GenBank/DDBJ whole genome shotgun (WGS) entry which is preliminary data.</text>
</comment>
<proteinExistence type="predicted"/>
<organism evidence="1 2">
    <name type="scientific">Pangasius djambal</name>
    <dbReference type="NCBI Taxonomy" id="1691987"/>
    <lineage>
        <taxon>Eukaryota</taxon>
        <taxon>Metazoa</taxon>
        <taxon>Chordata</taxon>
        <taxon>Craniata</taxon>
        <taxon>Vertebrata</taxon>
        <taxon>Euteleostomi</taxon>
        <taxon>Actinopterygii</taxon>
        <taxon>Neopterygii</taxon>
        <taxon>Teleostei</taxon>
        <taxon>Ostariophysi</taxon>
        <taxon>Siluriformes</taxon>
        <taxon>Pangasiidae</taxon>
        <taxon>Pangasius</taxon>
    </lineage>
</organism>
<protein>
    <submittedName>
        <fullName evidence="1">Uncharacterized protein</fullName>
    </submittedName>
</protein>
<name>A0ACC5YST3_9TELE</name>
<accession>A0ACC5YST3</accession>
<sequence length="746" mass="81978">MQRVLAVREPLGALLPGPRPLEGKSFYLDGVKSHLCGVLTKLIIRLGGKVESFLYKDVNVVITGNRDALTDTAAPSGKVKGHDSPREQRESGTDAAQRPGTPRAPEQSRGGVLSSAARYWGVKIVSVHPGSLKVDFVKVEDSSRKYRPVHGQSLHFPLLSYTRRSSPFENPAPVQPGKTKEDELSKDKFSHRKSEEPISSHDKPAATPSPKMPHKKKSLGYCECCQIKYKDQDEHLQSDVHRHFVENVNNYAVVDQLVASMDAVFSACKDPQEDALMKRLSSCSGAPSSEMVQQRKSEIETCRTNQETMQEPASDVEVQQERVCDSRVLPQEPREPPVDAPPFTSLETKFVDEKLNSTANSETCVSSPRPQDDVILDSKHLECSPPSPGAGSDGHKPNTLQELGGICPRPFPSLETSLNEDRGSSTCLKSPKQHQEDPVNDLPSCARLMGREQTSFADSASCPPSFHSLPFRSLCTKMSDGVNPRKRSRSFILSPKTSKMRRTNLWSDPTNQNSDINIRFDRVQQNVMSGRTEANDITEQELETAEQDPLPNGSLTNVATPEDRSSFRSDHQDEPVSRTYPSNEARDVSSELSPPQLYPFFHDDVYQNQLPFLDPPKLAPSVSFPPTSKTSSASLLSQSFSSVCIEPALVPDTFSPASSESDWDSGLLSRLAPPLHLQPKGGCCELDLGLLLQSSCAGMQDGSYASRLCSVLQPTASTSHAGFGDPNTVYRPIETMDRRIIQSLGV</sequence>
<dbReference type="EMBL" id="CM040986">
    <property type="protein sequence ID" value="MCJ8738086.1"/>
    <property type="molecule type" value="Genomic_DNA"/>
</dbReference>
<gene>
    <name evidence="1" type="ORF">PDJAM_G00031660</name>
</gene>
<keyword evidence="2" id="KW-1185">Reference proteome</keyword>
<reference evidence="1" key="1">
    <citation type="submission" date="2020-02" db="EMBL/GenBank/DDBJ databases">
        <title>Genome sequencing of the panga catfish, Pangasius djambal.</title>
        <authorList>
            <person name="Wen M."/>
            <person name="Zahm M."/>
            <person name="Roques C."/>
            <person name="Cabau C."/>
            <person name="Klopp C."/>
            <person name="Donnadieu C."/>
            <person name="Jouanno E."/>
            <person name="Avarre J.-C."/>
            <person name="Campet M."/>
            <person name="Ha T."/>
            <person name="Dugue R."/>
            <person name="Lampietro C."/>
            <person name="Louis A."/>
            <person name="Herpin A."/>
            <person name="Echchiki A."/>
            <person name="Berthelot C."/>
            <person name="Parey E."/>
            <person name="Roest-Crollius H."/>
            <person name="Braasch I."/>
            <person name="Postlethwait J.H."/>
            <person name="Bobe J."/>
            <person name="Montfort J."/>
            <person name="Bouchez O."/>
            <person name="Begum T."/>
            <person name="Schartl M."/>
            <person name="Gustiano R."/>
            <person name="Guiguen Y."/>
        </authorList>
    </citation>
    <scope>NUCLEOTIDE SEQUENCE</scope>
    <source>
        <strain evidence="1">Pdj_M5554</strain>
    </source>
</reference>
<dbReference type="Proteomes" id="UP000830395">
    <property type="component" value="Chromosome 12"/>
</dbReference>
<evidence type="ECO:0000313" key="2">
    <source>
        <dbReference type="Proteomes" id="UP000830395"/>
    </source>
</evidence>
<evidence type="ECO:0000313" key="1">
    <source>
        <dbReference type="EMBL" id="MCJ8738086.1"/>
    </source>
</evidence>